<dbReference type="PANTHER" id="PTHR14969">
    <property type="entry name" value="SPHINGOSINE-1-PHOSPHATE PHOSPHOHYDROLASE"/>
    <property type="match status" value="1"/>
</dbReference>
<feature type="transmembrane region" description="Helical" evidence="1">
    <location>
        <begin position="218"/>
        <end position="238"/>
    </location>
</feature>
<dbReference type="Gene3D" id="1.20.144.10">
    <property type="entry name" value="Phosphatidic acid phosphatase type 2/haloperoxidase"/>
    <property type="match status" value="1"/>
</dbReference>
<accession>A0A9W6UTT7</accession>
<dbReference type="RefSeq" id="WP_146150194.1">
    <property type="nucleotide sequence ID" value="NZ_BSRZ01000002.1"/>
</dbReference>
<sequence length="321" mass="33343">MLTDVMEAMSFIGSAGVYLSLLVIVYWCLDPRQGARAAVLLSVGSALTTVLKLFFHEPRPFWTDASVTGHEPLASFGMPSGHALCAVVVWGFAASQVPAGRPVLRRAAWVGALTMIGLIGASRVVLGVHSVAQVAAGYAIGAVVLAVGLHLEPLAVPWWRRRPPTAQLGLALGASAVLAGMGWAAVEALDGWDWPASWARAIAAAGGRAEPVTVGESFAAAGGLFGLLAGLSWTAHRGGYDASGPVWRRLARVPVAAAGVLAFYTLGLFLGTQPVQAFAGSALLALWATAGAPEAFMRLGLAPRPTRAVPRVGEERAEVRQ</sequence>
<dbReference type="Pfam" id="PF01569">
    <property type="entry name" value="PAP2"/>
    <property type="match status" value="1"/>
</dbReference>
<proteinExistence type="predicted"/>
<dbReference type="PANTHER" id="PTHR14969:SF13">
    <property type="entry name" value="AT30094P"/>
    <property type="match status" value="1"/>
</dbReference>
<feature type="transmembrane region" description="Helical" evidence="1">
    <location>
        <begin position="36"/>
        <end position="55"/>
    </location>
</feature>
<evidence type="ECO:0000313" key="3">
    <source>
        <dbReference type="EMBL" id="GLW63094.1"/>
    </source>
</evidence>
<keyword evidence="1" id="KW-0472">Membrane</keyword>
<feature type="transmembrane region" description="Helical" evidence="1">
    <location>
        <begin position="277"/>
        <end position="297"/>
    </location>
</feature>
<name>A0A9W6UTT7_9ACTN</name>
<feature type="transmembrane region" description="Helical" evidence="1">
    <location>
        <begin position="6"/>
        <end position="29"/>
    </location>
</feature>
<feature type="domain" description="Phosphatidic acid phosphatase type 2/haloperoxidase" evidence="2">
    <location>
        <begin position="35"/>
        <end position="149"/>
    </location>
</feature>
<keyword evidence="1" id="KW-1133">Transmembrane helix</keyword>
<organism evidence="3 4">
    <name type="scientific">Actinomadura rubrobrunea</name>
    <dbReference type="NCBI Taxonomy" id="115335"/>
    <lineage>
        <taxon>Bacteria</taxon>
        <taxon>Bacillati</taxon>
        <taxon>Actinomycetota</taxon>
        <taxon>Actinomycetes</taxon>
        <taxon>Streptosporangiales</taxon>
        <taxon>Thermomonosporaceae</taxon>
        <taxon>Actinomadura</taxon>
    </lineage>
</organism>
<feature type="transmembrane region" description="Helical" evidence="1">
    <location>
        <begin position="75"/>
        <end position="95"/>
    </location>
</feature>
<dbReference type="Proteomes" id="UP001165124">
    <property type="component" value="Unassembled WGS sequence"/>
</dbReference>
<reference evidence="3" key="1">
    <citation type="submission" date="2023-02" db="EMBL/GenBank/DDBJ databases">
        <title>Actinomadura rubrobrunea NBRC 14622.</title>
        <authorList>
            <person name="Ichikawa N."/>
            <person name="Sato H."/>
            <person name="Tonouchi N."/>
        </authorList>
    </citation>
    <scope>NUCLEOTIDE SEQUENCE</scope>
    <source>
        <strain evidence="3">NBRC 14622</strain>
    </source>
</reference>
<keyword evidence="4" id="KW-1185">Reference proteome</keyword>
<evidence type="ECO:0000259" key="2">
    <source>
        <dbReference type="SMART" id="SM00014"/>
    </source>
</evidence>
<evidence type="ECO:0000313" key="4">
    <source>
        <dbReference type="Proteomes" id="UP001165124"/>
    </source>
</evidence>
<dbReference type="EMBL" id="BSRZ01000002">
    <property type="protein sequence ID" value="GLW63094.1"/>
    <property type="molecule type" value="Genomic_DNA"/>
</dbReference>
<feature type="transmembrane region" description="Helical" evidence="1">
    <location>
        <begin position="250"/>
        <end position="271"/>
    </location>
</feature>
<comment type="caution">
    <text evidence="3">The sequence shown here is derived from an EMBL/GenBank/DDBJ whole genome shotgun (WGS) entry which is preliminary data.</text>
</comment>
<feature type="transmembrane region" description="Helical" evidence="1">
    <location>
        <begin position="107"/>
        <end position="129"/>
    </location>
</feature>
<keyword evidence="1" id="KW-0812">Transmembrane</keyword>
<dbReference type="AlphaFoldDB" id="A0A9W6UTT7"/>
<feature type="transmembrane region" description="Helical" evidence="1">
    <location>
        <begin position="135"/>
        <end position="156"/>
    </location>
</feature>
<dbReference type="SMART" id="SM00014">
    <property type="entry name" value="acidPPc"/>
    <property type="match status" value="1"/>
</dbReference>
<evidence type="ECO:0000256" key="1">
    <source>
        <dbReference type="SAM" id="Phobius"/>
    </source>
</evidence>
<protein>
    <recommendedName>
        <fullName evidence="2">Phosphatidic acid phosphatase type 2/haloperoxidase domain-containing protein</fullName>
    </recommendedName>
</protein>
<dbReference type="InterPro" id="IPR000326">
    <property type="entry name" value="PAP2/HPO"/>
</dbReference>
<feature type="transmembrane region" description="Helical" evidence="1">
    <location>
        <begin position="168"/>
        <end position="186"/>
    </location>
</feature>
<dbReference type="InterPro" id="IPR036938">
    <property type="entry name" value="PAP2/HPO_sf"/>
</dbReference>
<dbReference type="SUPFAM" id="SSF48317">
    <property type="entry name" value="Acid phosphatase/Vanadium-dependent haloperoxidase"/>
    <property type="match status" value="1"/>
</dbReference>
<gene>
    <name evidence="3" type="ORF">Arub01_13380</name>
</gene>